<sequence>MKTKENHIINQKHQIIHLLIQVNPNKDHLKMSKKKLKSYMNTELLLMLFFDKIGEDIAFLDADLPENFGEIQQKNINENEDNNRSNNCNSFENQNVEINVDVDYKHENKSESDMEIIQSNNENYLKNLNSLSINNRRSPNDINANKCNNNNTPNFIDKNNTSIINQPINKLDNTNILTKNRLIGNTNNKPHNPFDGIKFTKNSEVNYPQNNINRAFNPFLKQKIGIFSRKGIIELPANYKTSLLNRFSIDNNLKKDSISENSCNNNDKNDINNENVQSYLNADSPISRNSNNEVISQNNKNYLSNTNKDNDITNTIDCLKLTPNINKTTVNGIKQFQHNTNTFEISFSDSFVDNYEYLKQNTINTAPVNKDDMFITKNCYNDDGNNLIRDFKQISSIEIPLNSKINKKFNNREDQLREINNKYLKYKNMYENIVLNETRRDNIIKGNADCNGDRINIVKTNTNNTVNNINMFDKSKQQNNHSKDFHNKNIHRYSKKEDNKGIQVGYNIKEEQEKCIESHSNNKTLLSDIKNTSNEVQSINSYSNNKEKFKNILDNLIDSTKTKKLHADKSKNTSSDLSLEKNKQITQNIKNIVKNPQTDNQVYKNDMIGKNCNSNKITDSQKMQINHVKNGNTQSDQKNKILTSPITTFDIKSLKIDKSNQTQKENIPNTNSKNFKYKDLYDKSNSNISKNQNTIESILEKNNQNDSKTNPNIFKKNAILTNKTPQNNISNNISTKNNVDLFNKFPSPKIKLQRKSNLISKQTIQNTPQKYQSKKPDLLKHVLQKKIDKSQKMLEYVPSTILPKIVDDRILGPFKQAQWASKEHLKEVTKLYNRDDVDNIFQSDEPLDIRKMFPENRNFSNDSPNKWV</sequence>
<evidence type="ECO:0008006" key="3">
    <source>
        <dbReference type="Google" id="ProtNLM"/>
    </source>
</evidence>
<accession>J9DLV5</accession>
<gene>
    <name evidence="1" type="ORF">EDEG_02139</name>
</gene>
<evidence type="ECO:0000313" key="1">
    <source>
        <dbReference type="EMBL" id="EJW03555.1"/>
    </source>
</evidence>
<evidence type="ECO:0000313" key="2">
    <source>
        <dbReference type="Proteomes" id="UP000003163"/>
    </source>
</evidence>
<dbReference type="Proteomes" id="UP000003163">
    <property type="component" value="Unassembled WGS sequence"/>
</dbReference>
<dbReference type="OrthoDB" id="2193638at2759"/>
<name>J9DLV5_EDHAE</name>
<proteinExistence type="predicted"/>
<dbReference type="EMBL" id="AFBI03000035">
    <property type="protein sequence ID" value="EJW03555.1"/>
    <property type="molecule type" value="Genomic_DNA"/>
</dbReference>
<reference evidence="1 2" key="1">
    <citation type="submission" date="2011-08" db="EMBL/GenBank/DDBJ databases">
        <authorList>
            <person name="Liu Z.J."/>
            <person name="Shi F.L."/>
            <person name="Lu J.Q."/>
            <person name="Li M."/>
            <person name="Wang Z.L."/>
        </authorList>
    </citation>
    <scope>NUCLEOTIDE SEQUENCE [LARGE SCALE GENOMIC DNA]</scope>
    <source>
        <strain evidence="1 2">USNM 41457</strain>
    </source>
</reference>
<reference evidence="2" key="2">
    <citation type="submission" date="2015-07" db="EMBL/GenBank/DDBJ databases">
        <title>Contrasting host-pathogen interactions and genome evolution in two generalist and specialist microsporidian pathogens of mosquitoes.</title>
        <authorList>
            <consortium name="The Broad Institute Genomics Platform"/>
            <consortium name="The Broad Institute Genome Sequencing Center for Infectious Disease"/>
            <person name="Cuomo C.A."/>
            <person name="Sanscrainte N.D."/>
            <person name="Goldberg J.M."/>
            <person name="Heiman D."/>
            <person name="Young S."/>
            <person name="Zeng Q."/>
            <person name="Becnel J.J."/>
            <person name="Birren B.W."/>
        </authorList>
    </citation>
    <scope>NUCLEOTIDE SEQUENCE [LARGE SCALE GENOMIC DNA]</scope>
    <source>
        <strain evidence="2">USNM 41457</strain>
    </source>
</reference>
<keyword evidence="2" id="KW-1185">Reference proteome</keyword>
<organism evidence="1 2">
    <name type="scientific">Edhazardia aedis (strain USNM 41457)</name>
    <name type="common">Microsporidian parasite</name>
    <dbReference type="NCBI Taxonomy" id="1003232"/>
    <lineage>
        <taxon>Eukaryota</taxon>
        <taxon>Fungi</taxon>
        <taxon>Fungi incertae sedis</taxon>
        <taxon>Microsporidia</taxon>
        <taxon>Edhazardia</taxon>
    </lineage>
</organism>
<dbReference type="AlphaFoldDB" id="J9DLV5"/>
<dbReference type="InParanoid" id="J9DLV5"/>
<dbReference type="HOGENOM" id="CLU_330375_0_0_1"/>
<dbReference type="VEuPathDB" id="MicrosporidiaDB:EDEG_02139"/>
<comment type="caution">
    <text evidence="1">The sequence shown here is derived from an EMBL/GenBank/DDBJ whole genome shotgun (WGS) entry which is preliminary data.</text>
</comment>
<protein>
    <recommendedName>
        <fullName evidence="3">Inner centromere protein ARK-binding domain-containing protein</fullName>
    </recommendedName>
</protein>